<comment type="catalytic activity">
    <reaction evidence="8">
        <text>ATP + H2O = ADP + phosphate + H(+)</text>
        <dbReference type="Rhea" id="RHEA:13065"/>
        <dbReference type="ChEBI" id="CHEBI:15377"/>
        <dbReference type="ChEBI" id="CHEBI:15378"/>
        <dbReference type="ChEBI" id="CHEBI:30616"/>
        <dbReference type="ChEBI" id="CHEBI:43474"/>
        <dbReference type="ChEBI" id="CHEBI:456216"/>
        <dbReference type="EC" id="3.6.4.13"/>
    </reaction>
</comment>
<feature type="compositionally biased region" description="Basic residues" evidence="10">
    <location>
        <begin position="427"/>
        <end position="436"/>
    </location>
</feature>
<dbReference type="PANTHER" id="PTHR47959">
    <property type="entry name" value="ATP-DEPENDENT RNA HELICASE RHLE-RELATED"/>
    <property type="match status" value="1"/>
</dbReference>
<evidence type="ECO:0000256" key="8">
    <source>
        <dbReference type="ARBA" id="ARBA00047984"/>
    </source>
</evidence>
<feature type="coiled-coil region" evidence="9">
    <location>
        <begin position="575"/>
        <end position="602"/>
    </location>
</feature>
<dbReference type="EC" id="3.6.4.13" evidence="1"/>
<dbReference type="SMART" id="SM00487">
    <property type="entry name" value="DEXDc"/>
    <property type="match status" value="1"/>
</dbReference>
<feature type="domain" description="Helicase ATP-binding" evidence="11">
    <location>
        <begin position="60"/>
        <end position="286"/>
    </location>
</feature>
<feature type="domain" description="Helicase C-terminal" evidence="12">
    <location>
        <begin position="303"/>
        <end position="518"/>
    </location>
</feature>
<evidence type="ECO:0000256" key="7">
    <source>
        <dbReference type="ARBA" id="ARBA00038041"/>
    </source>
</evidence>
<sequence>MGSSSNKRKKRPASNDRSGGTGLKPPTTFGDLLPTLSPALSRALSRASISIPTPCQVAAIPSLLAGKDALVRSGTGSGKTLAYLLPVVNSLLSASSAAGAGSEDERCIRAIVLVPTRELTVQVSAVLSSLLRYRPDGTDPMLLCLPQRVSSSSSGNNGNGKNGGGGHHDEEELRAEAALLRDRPAIVVSTPGRLAVHVRRGNVGLLEEEKNGKKKGAVMKGVSTSDVKWCIVDEADLVLSFGYADDLSELHHRAIPQHCQSLLLSATLSPSLLSLGRVVLSDPVTIEVEDSSLSHASKAKEEKLVQYYLPVPLKDKKLVLYVFLRLGLLQGKGLFFVNSTQAAYRLKLFWEQFHIRSAVLNAELPLASRCHILEEFNAGYIQYLIATDESIDAGGGHEERNKNVEEAGNESEDNEGKEDGGTVQTKKIARKKKKRSSKSDGEYGVSRGLDFRHVSFVVNVDLPMDPTEYTHRIGRTARGGAGGVALSLVDKDSLTELALLERVRRQQPRLPPAGSSVPDDALGGGAAASSGAITGTVQNSEEEGVQQPTLLEFDLQELEGFRYRVEDVGRAVTAVAVKESRAEELRREILNSERLREHFEENPRDLQLLKHDGQVSHVSMVQAHLKNIPSYMIPRGMAAAEMKKKKKKRKTNSRYKQNSSGARRTDNDPLQSFCGSTTLDGVEGDQEGTDAQYFNEDDTDEDVNTTASHTGDMNETSSGRIYLDGETGQSKSRRKRREKSRSKGMARKKEKRSKTMGY</sequence>
<dbReference type="Pfam" id="PF00270">
    <property type="entry name" value="DEAD"/>
    <property type="match status" value="1"/>
</dbReference>
<dbReference type="CDD" id="cd18787">
    <property type="entry name" value="SF2_C_DEAD"/>
    <property type="match status" value="1"/>
</dbReference>
<keyword evidence="6" id="KW-0694">RNA-binding</keyword>
<feature type="compositionally biased region" description="Basic residues" evidence="10">
    <location>
        <begin position="643"/>
        <end position="653"/>
    </location>
</feature>
<feature type="compositionally biased region" description="Polar residues" evidence="10">
    <location>
        <begin position="654"/>
        <end position="679"/>
    </location>
</feature>
<dbReference type="Pfam" id="PF00271">
    <property type="entry name" value="Helicase_C"/>
    <property type="match status" value="1"/>
</dbReference>
<reference evidence="13" key="1">
    <citation type="submission" date="2021-01" db="EMBL/GenBank/DDBJ databases">
        <authorList>
            <person name="Corre E."/>
            <person name="Pelletier E."/>
            <person name="Niang G."/>
            <person name="Scheremetjew M."/>
            <person name="Finn R."/>
            <person name="Kale V."/>
            <person name="Holt S."/>
            <person name="Cochrane G."/>
            <person name="Meng A."/>
            <person name="Brown T."/>
            <person name="Cohen L."/>
        </authorList>
    </citation>
    <scope>NUCLEOTIDE SEQUENCE</scope>
    <source>
        <strain evidence="13">308</strain>
    </source>
</reference>
<feature type="region of interest" description="Disordered" evidence="10">
    <location>
        <begin position="639"/>
        <end position="758"/>
    </location>
</feature>
<feature type="region of interest" description="Disordered" evidence="10">
    <location>
        <begin position="394"/>
        <end position="444"/>
    </location>
</feature>
<feature type="region of interest" description="Disordered" evidence="10">
    <location>
        <begin position="1"/>
        <end position="29"/>
    </location>
</feature>
<dbReference type="GO" id="GO:0005524">
    <property type="term" value="F:ATP binding"/>
    <property type="evidence" value="ECO:0007669"/>
    <property type="project" value="UniProtKB-KW"/>
</dbReference>
<feature type="compositionally biased region" description="Acidic residues" evidence="10">
    <location>
        <begin position="407"/>
        <end position="416"/>
    </location>
</feature>
<dbReference type="PANTHER" id="PTHR47959:SF21">
    <property type="entry name" value="DEAD-BOX HELICASE 56"/>
    <property type="match status" value="1"/>
</dbReference>
<dbReference type="InterPro" id="IPR027417">
    <property type="entry name" value="P-loop_NTPase"/>
</dbReference>
<dbReference type="PROSITE" id="PS51192">
    <property type="entry name" value="HELICASE_ATP_BIND_1"/>
    <property type="match status" value="1"/>
</dbReference>
<organism evidence="13">
    <name type="scientific">Corethron hystrix</name>
    <dbReference type="NCBI Taxonomy" id="216773"/>
    <lineage>
        <taxon>Eukaryota</taxon>
        <taxon>Sar</taxon>
        <taxon>Stramenopiles</taxon>
        <taxon>Ochrophyta</taxon>
        <taxon>Bacillariophyta</taxon>
        <taxon>Coscinodiscophyceae</taxon>
        <taxon>Corethrophycidae</taxon>
        <taxon>Corethrales</taxon>
        <taxon>Corethraceae</taxon>
        <taxon>Corethron</taxon>
    </lineage>
</organism>
<evidence type="ECO:0000259" key="12">
    <source>
        <dbReference type="PROSITE" id="PS51194"/>
    </source>
</evidence>
<dbReference type="PROSITE" id="PS51194">
    <property type="entry name" value="HELICASE_CTER"/>
    <property type="match status" value="1"/>
</dbReference>
<dbReference type="GO" id="GO:0003724">
    <property type="term" value="F:RNA helicase activity"/>
    <property type="evidence" value="ECO:0007669"/>
    <property type="project" value="UniProtKB-EC"/>
</dbReference>
<feature type="compositionally biased region" description="Polar residues" evidence="10">
    <location>
        <begin position="707"/>
        <end position="719"/>
    </location>
</feature>
<evidence type="ECO:0000256" key="4">
    <source>
        <dbReference type="ARBA" id="ARBA00022806"/>
    </source>
</evidence>
<evidence type="ECO:0000256" key="6">
    <source>
        <dbReference type="ARBA" id="ARBA00022884"/>
    </source>
</evidence>
<evidence type="ECO:0000256" key="1">
    <source>
        <dbReference type="ARBA" id="ARBA00012552"/>
    </source>
</evidence>
<dbReference type="GO" id="GO:0016787">
    <property type="term" value="F:hydrolase activity"/>
    <property type="evidence" value="ECO:0007669"/>
    <property type="project" value="UniProtKB-KW"/>
</dbReference>
<evidence type="ECO:0000256" key="5">
    <source>
        <dbReference type="ARBA" id="ARBA00022840"/>
    </source>
</evidence>
<comment type="similarity">
    <text evidence="7">Belongs to the DEAD box helicase family. DDX56/DBP9 subfamily.</text>
</comment>
<evidence type="ECO:0000256" key="3">
    <source>
        <dbReference type="ARBA" id="ARBA00022801"/>
    </source>
</evidence>
<dbReference type="EMBL" id="HBFR01029140">
    <property type="protein sequence ID" value="CAD8893998.1"/>
    <property type="molecule type" value="Transcribed_RNA"/>
</dbReference>
<feature type="compositionally biased region" description="Basic residues" evidence="10">
    <location>
        <begin position="731"/>
        <end position="758"/>
    </location>
</feature>
<dbReference type="SMART" id="SM00490">
    <property type="entry name" value="HELICc"/>
    <property type="match status" value="1"/>
</dbReference>
<dbReference type="GO" id="GO:0003723">
    <property type="term" value="F:RNA binding"/>
    <property type="evidence" value="ECO:0007669"/>
    <property type="project" value="UniProtKB-KW"/>
</dbReference>
<evidence type="ECO:0000259" key="11">
    <source>
        <dbReference type="PROSITE" id="PS51192"/>
    </source>
</evidence>
<keyword evidence="5" id="KW-0067">ATP-binding</keyword>
<dbReference type="AlphaFoldDB" id="A0A7S1BQQ2"/>
<dbReference type="SUPFAM" id="SSF52540">
    <property type="entry name" value="P-loop containing nucleoside triphosphate hydrolases"/>
    <property type="match status" value="2"/>
</dbReference>
<feature type="compositionally biased region" description="Basic and acidic residues" evidence="10">
    <location>
        <begin position="395"/>
        <end position="405"/>
    </location>
</feature>
<keyword evidence="9" id="KW-0175">Coiled coil</keyword>
<feature type="region of interest" description="Disordered" evidence="10">
    <location>
        <begin position="147"/>
        <end position="169"/>
    </location>
</feature>
<dbReference type="Gene3D" id="3.40.50.300">
    <property type="entry name" value="P-loop containing nucleotide triphosphate hydrolases"/>
    <property type="match status" value="2"/>
</dbReference>
<evidence type="ECO:0000256" key="2">
    <source>
        <dbReference type="ARBA" id="ARBA00022741"/>
    </source>
</evidence>
<keyword evidence="2" id="KW-0547">Nucleotide-binding</keyword>
<feature type="compositionally biased region" description="Basic residues" evidence="10">
    <location>
        <begin position="1"/>
        <end position="12"/>
    </location>
</feature>
<proteinExistence type="inferred from homology"/>
<accession>A0A7S1BQQ2</accession>
<evidence type="ECO:0000256" key="10">
    <source>
        <dbReference type="SAM" id="MobiDB-lite"/>
    </source>
</evidence>
<dbReference type="InterPro" id="IPR011545">
    <property type="entry name" value="DEAD/DEAH_box_helicase_dom"/>
</dbReference>
<dbReference type="InterPro" id="IPR050079">
    <property type="entry name" value="DEAD_box_RNA_helicase"/>
</dbReference>
<protein>
    <recommendedName>
        <fullName evidence="1">RNA helicase</fullName>
        <ecNumber evidence="1">3.6.4.13</ecNumber>
    </recommendedName>
</protein>
<name>A0A7S1BQQ2_9STRA</name>
<evidence type="ECO:0000313" key="13">
    <source>
        <dbReference type="EMBL" id="CAD8893998.1"/>
    </source>
</evidence>
<keyword evidence="4" id="KW-0347">Helicase</keyword>
<dbReference type="GO" id="GO:0005829">
    <property type="term" value="C:cytosol"/>
    <property type="evidence" value="ECO:0007669"/>
    <property type="project" value="TreeGrafter"/>
</dbReference>
<gene>
    <name evidence="13" type="ORF">CHYS00102_LOCUS21210</name>
</gene>
<dbReference type="InterPro" id="IPR001650">
    <property type="entry name" value="Helicase_C-like"/>
</dbReference>
<feature type="region of interest" description="Disordered" evidence="10">
    <location>
        <begin position="505"/>
        <end position="531"/>
    </location>
</feature>
<keyword evidence="3" id="KW-0378">Hydrolase</keyword>
<evidence type="ECO:0000256" key="9">
    <source>
        <dbReference type="SAM" id="Coils"/>
    </source>
</evidence>
<dbReference type="InterPro" id="IPR014001">
    <property type="entry name" value="Helicase_ATP-bd"/>
</dbReference>